<dbReference type="SMART" id="SM00233">
    <property type="entry name" value="PH"/>
    <property type="match status" value="1"/>
</dbReference>
<feature type="region of interest" description="Disordered" evidence="1">
    <location>
        <begin position="135"/>
        <end position="170"/>
    </location>
</feature>
<protein>
    <recommendedName>
        <fullName evidence="2">PH domain-containing protein</fullName>
    </recommendedName>
</protein>
<reference evidence="3 4" key="1">
    <citation type="submission" date="2016-07" db="EMBL/GenBank/DDBJ databases">
        <title>Pervasive Adenine N6-methylation of Active Genes in Fungi.</title>
        <authorList>
            <consortium name="DOE Joint Genome Institute"/>
            <person name="Mondo S.J."/>
            <person name="Dannebaum R.O."/>
            <person name="Kuo R.C."/>
            <person name="Labutti K."/>
            <person name="Haridas S."/>
            <person name="Kuo A."/>
            <person name="Salamov A."/>
            <person name="Ahrendt S.R."/>
            <person name="Lipzen A."/>
            <person name="Sullivan W."/>
            <person name="Andreopoulos W.B."/>
            <person name="Clum A."/>
            <person name="Lindquist E."/>
            <person name="Daum C."/>
            <person name="Ramamoorthy G.K."/>
            <person name="Gryganskyi A."/>
            <person name="Culley D."/>
            <person name="Magnuson J.K."/>
            <person name="James T.Y."/>
            <person name="O'Malley M.A."/>
            <person name="Stajich J.E."/>
            <person name="Spatafora J.W."/>
            <person name="Visel A."/>
            <person name="Grigoriev I.V."/>
        </authorList>
    </citation>
    <scope>NUCLEOTIDE SEQUENCE [LARGE SCALE GENOMIC DNA]</scope>
    <source>
        <strain evidence="3 4">NRRL 1336</strain>
    </source>
</reference>
<evidence type="ECO:0000256" key="1">
    <source>
        <dbReference type="SAM" id="MobiDB-lite"/>
    </source>
</evidence>
<dbReference type="EMBL" id="MCGE01000004">
    <property type="protein sequence ID" value="ORZ22442.1"/>
    <property type="molecule type" value="Genomic_DNA"/>
</dbReference>
<feature type="domain" description="PH" evidence="2">
    <location>
        <begin position="3"/>
        <end position="100"/>
    </location>
</feature>
<dbReference type="PROSITE" id="PS50003">
    <property type="entry name" value="PH_DOMAIN"/>
    <property type="match status" value="1"/>
</dbReference>
<proteinExistence type="predicted"/>
<dbReference type="InterPro" id="IPR011993">
    <property type="entry name" value="PH-like_dom_sf"/>
</dbReference>
<dbReference type="OrthoDB" id="73680at2759"/>
<organism evidence="3 4">
    <name type="scientific">Absidia repens</name>
    <dbReference type="NCBI Taxonomy" id="90262"/>
    <lineage>
        <taxon>Eukaryota</taxon>
        <taxon>Fungi</taxon>
        <taxon>Fungi incertae sedis</taxon>
        <taxon>Mucoromycota</taxon>
        <taxon>Mucoromycotina</taxon>
        <taxon>Mucoromycetes</taxon>
        <taxon>Mucorales</taxon>
        <taxon>Cunninghamellaceae</taxon>
        <taxon>Absidia</taxon>
    </lineage>
</organism>
<feature type="compositionally biased region" description="Low complexity" evidence="1">
    <location>
        <begin position="220"/>
        <end position="239"/>
    </location>
</feature>
<feature type="compositionally biased region" description="Polar residues" evidence="1">
    <location>
        <begin position="286"/>
        <end position="297"/>
    </location>
</feature>
<feature type="region of interest" description="Disordered" evidence="1">
    <location>
        <begin position="213"/>
        <end position="297"/>
    </location>
</feature>
<feature type="compositionally biased region" description="Polar residues" evidence="1">
    <location>
        <begin position="182"/>
        <end position="200"/>
    </location>
</feature>
<gene>
    <name evidence="3" type="ORF">BCR42DRAFT_406201</name>
</gene>
<dbReference type="Gene3D" id="2.30.29.30">
    <property type="entry name" value="Pleckstrin-homology domain (PH domain)/Phosphotyrosine-binding domain (PTB)"/>
    <property type="match status" value="1"/>
</dbReference>
<name>A0A1X2IUK1_9FUNG</name>
<dbReference type="Pfam" id="PF00169">
    <property type="entry name" value="PH"/>
    <property type="match status" value="1"/>
</dbReference>
<sequence length="361" mass="40537">MLGKTAEGWLSKTGLLGTRHRRYFILSGNELRYYKQMSDTQPTGTIELKHYSIAEKDSNKQQPYAFRIASQCKYHRSYIFYADHEQGCQYWIDIINATLNPFVGRHHTCDNPVSPLLEEPYSVLDKWLNRLDLNDDRQSQSQQQQHMSRTPIIEPSSTTNTHSPTNPLASYLSPALRVSRSSTDSLDSLPSETTLSSSAGSRAHLSIGQNTIFIPHHHGNNNTTSNNNNSNSNSNSNNSLQSSVLSPPTTQCKSPTNDNLNSNPVSFVSRSLSSIKKQHSLRHNQHQTYGDNPKSPTWSFDSMTTSSTANSNITSNNQNIKTPTVFPRKDWESEGLFDFEEEMMVMNPSSLFRGSLPASSQ</sequence>
<feature type="region of interest" description="Disordered" evidence="1">
    <location>
        <begin position="182"/>
        <end position="201"/>
    </location>
</feature>
<feature type="compositionally biased region" description="Basic residues" evidence="1">
    <location>
        <begin position="276"/>
        <end position="285"/>
    </location>
</feature>
<feature type="compositionally biased region" description="Low complexity" evidence="1">
    <location>
        <begin position="155"/>
        <end position="167"/>
    </location>
</feature>
<keyword evidence="4" id="KW-1185">Reference proteome</keyword>
<comment type="caution">
    <text evidence="3">The sequence shown here is derived from an EMBL/GenBank/DDBJ whole genome shotgun (WGS) entry which is preliminary data.</text>
</comment>
<evidence type="ECO:0000259" key="2">
    <source>
        <dbReference type="PROSITE" id="PS50003"/>
    </source>
</evidence>
<dbReference type="SUPFAM" id="SSF50729">
    <property type="entry name" value="PH domain-like"/>
    <property type="match status" value="1"/>
</dbReference>
<evidence type="ECO:0000313" key="3">
    <source>
        <dbReference type="EMBL" id="ORZ22442.1"/>
    </source>
</evidence>
<accession>A0A1X2IUK1</accession>
<evidence type="ECO:0000313" key="4">
    <source>
        <dbReference type="Proteomes" id="UP000193560"/>
    </source>
</evidence>
<dbReference type="AlphaFoldDB" id="A0A1X2IUK1"/>
<feature type="compositionally biased region" description="Polar residues" evidence="1">
    <location>
        <begin position="240"/>
        <end position="275"/>
    </location>
</feature>
<dbReference type="InterPro" id="IPR001849">
    <property type="entry name" value="PH_domain"/>
</dbReference>
<dbReference type="Proteomes" id="UP000193560">
    <property type="component" value="Unassembled WGS sequence"/>
</dbReference>